<reference evidence="1" key="1">
    <citation type="submission" date="2015-06" db="EMBL/GenBank/DDBJ databases">
        <authorList>
            <person name="Nguyen H."/>
        </authorList>
    </citation>
    <scope>NUCLEOTIDE SEQUENCE</scope>
    <source>
        <strain evidence="1">DAOM 180753</strain>
    </source>
</reference>
<dbReference type="Proteomes" id="UP001227192">
    <property type="component" value="Unassembled WGS sequence"/>
</dbReference>
<evidence type="ECO:0000313" key="2">
    <source>
        <dbReference type="Proteomes" id="UP001227192"/>
    </source>
</evidence>
<gene>
    <name evidence="1" type="ORF">VN97_g4539</name>
</gene>
<keyword evidence="2" id="KW-1185">Reference proteome</keyword>
<comment type="caution">
    <text evidence="1">The sequence shown here is derived from an EMBL/GenBank/DDBJ whole genome shotgun (WGS) entry which is preliminary data.</text>
</comment>
<evidence type="ECO:0000313" key="1">
    <source>
        <dbReference type="EMBL" id="KAJ9488749.1"/>
    </source>
</evidence>
<reference evidence="1" key="2">
    <citation type="journal article" date="2016" name="Fungal Biol.">
        <title>Ochratoxin A production by Penicillium thymicola.</title>
        <authorList>
            <person name="Nguyen H.D.T."/>
            <person name="McMullin D.R."/>
            <person name="Ponomareva E."/>
            <person name="Riley R."/>
            <person name="Pomraning K.R."/>
            <person name="Baker S.E."/>
            <person name="Seifert K.A."/>
        </authorList>
    </citation>
    <scope>NUCLEOTIDE SEQUENCE</scope>
    <source>
        <strain evidence="1">DAOM 180753</strain>
    </source>
</reference>
<protein>
    <submittedName>
        <fullName evidence="1">Uncharacterized protein</fullName>
    </submittedName>
</protein>
<organism evidence="1 2">
    <name type="scientific">Penicillium thymicola</name>
    <dbReference type="NCBI Taxonomy" id="293382"/>
    <lineage>
        <taxon>Eukaryota</taxon>
        <taxon>Fungi</taxon>
        <taxon>Dikarya</taxon>
        <taxon>Ascomycota</taxon>
        <taxon>Pezizomycotina</taxon>
        <taxon>Eurotiomycetes</taxon>
        <taxon>Eurotiomycetidae</taxon>
        <taxon>Eurotiales</taxon>
        <taxon>Aspergillaceae</taxon>
        <taxon>Penicillium</taxon>
    </lineage>
</organism>
<accession>A0AAI9TLN2</accession>
<sequence>MVLNVVQGGCKVGFKVVVKMVVKVDGCQGGWLSRWLFKMDGCQGGCSRWMVVKVVVQDGWLFKMDGCSRWMVVKMDGSQDGSQGGWLSRWLFKVDGCQGGWLSRWMVVKVVGCQDESLLVNDDCYGWLRQVVIKCMVKIEEIFW</sequence>
<name>A0AAI9TLN2_PENTH</name>
<proteinExistence type="predicted"/>
<dbReference type="AlphaFoldDB" id="A0AAI9TLN2"/>
<dbReference type="EMBL" id="LACB01000107">
    <property type="protein sequence ID" value="KAJ9488749.1"/>
    <property type="molecule type" value="Genomic_DNA"/>
</dbReference>